<accession>A0AAD4W2N0</accession>
<name>A0AAD4W2N0_PRUDU</name>
<proteinExistence type="predicted"/>
<dbReference type="Proteomes" id="UP001054821">
    <property type="component" value="Chromosome 4"/>
</dbReference>
<sequence length="83" mass="8530">MVLYSGGVKVLVKEVVVVVKVEVGEMVDVEEEEVVVVVVEEEEDVVVVAIARGGPTEAQGGAAAPPFARKSFGVAGSCPFGLS</sequence>
<evidence type="ECO:0000313" key="2">
    <source>
        <dbReference type="Proteomes" id="UP001054821"/>
    </source>
</evidence>
<reference evidence="1 2" key="1">
    <citation type="journal article" date="2022" name="G3 (Bethesda)">
        <title>Whole-genome sequence and methylome profiling of the almond [Prunus dulcis (Mill.) D.A. Webb] cultivar 'Nonpareil'.</title>
        <authorList>
            <person name="D'Amico-Willman K.M."/>
            <person name="Ouma W.Z."/>
            <person name="Meulia T."/>
            <person name="Sideli G.M."/>
            <person name="Gradziel T.M."/>
            <person name="Fresnedo-Ramirez J."/>
        </authorList>
    </citation>
    <scope>NUCLEOTIDE SEQUENCE [LARGE SCALE GENOMIC DNA]</scope>
    <source>
        <strain evidence="1">Clone GOH B32 T37-40</strain>
    </source>
</reference>
<dbReference type="EMBL" id="JAJFAZ020000004">
    <property type="protein sequence ID" value="KAI5335396.1"/>
    <property type="molecule type" value="Genomic_DNA"/>
</dbReference>
<evidence type="ECO:0000313" key="1">
    <source>
        <dbReference type="EMBL" id="KAI5335396.1"/>
    </source>
</evidence>
<gene>
    <name evidence="1" type="ORF">L3X38_025529</name>
</gene>
<comment type="caution">
    <text evidence="1">The sequence shown here is derived from an EMBL/GenBank/DDBJ whole genome shotgun (WGS) entry which is preliminary data.</text>
</comment>
<protein>
    <submittedName>
        <fullName evidence="1">Uncharacterized protein</fullName>
    </submittedName>
</protein>
<keyword evidence="2" id="KW-1185">Reference proteome</keyword>
<dbReference type="AlphaFoldDB" id="A0AAD4W2N0"/>
<organism evidence="1 2">
    <name type="scientific">Prunus dulcis</name>
    <name type="common">Almond</name>
    <name type="synonym">Amygdalus dulcis</name>
    <dbReference type="NCBI Taxonomy" id="3755"/>
    <lineage>
        <taxon>Eukaryota</taxon>
        <taxon>Viridiplantae</taxon>
        <taxon>Streptophyta</taxon>
        <taxon>Embryophyta</taxon>
        <taxon>Tracheophyta</taxon>
        <taxon>Spermatophyta</taxon>
        <taxon>Magnoliopsida</taxon>
        <taxon>eudicotyledons</taxon>
        <taxon>Gunneridae</taxon>
        <taxon>Pentapetalae</taxon>
        <taxon>rosids</taxon>
        <taxon>fabids</taxon>
        <taxon>Rosales</taxon>
        <taxon>Rosaceae</taxon>
        <taxon>Amygdaloideae</taxon>
        <taxon>Amygdaleae</taxon>
        <taxon>Prunus</taxon>
    </lineage>
</organism>